<name>A0A1G6HI22_9BACT</name>
<keyword evidence="3" id="KW-1185">Reference proteome</keyword>
<evidence type="ECO:0000313" key="3">
    <source>
        <dbReference type="Proteomes" id="UP000199452"/>
    </source>
</evidence>
<dbReference type="AlphaFoldDB" id="A0A1G6HI22"/>
<dbReference type="Proteomes" id="UP000199452">
    <property type="component" value="Unassembled WGS sequence"/>
</dbReference>
<proteinExistence type="predicted"/>
<dbReference type="STRING" id="1640674.SAMN05216323_101124"/>
<accession>A0A1G6HI22</accession>
<evidence type="ECO:0008006" key="4">
    <source>
        <dbReference type="Google" id="ProtNLM"/>
    </source>
</evidence>
<sequence length="197" mass="22184">MRKVFFYALSLLAFLAISNLGFAQYYESANGPKKPNRWFFGGNLGFSAGSVTYIEVAPIVGYRLTPKLAVGSGIKYQYFNDTRESYGLSNFETHVYGLNLFSTYSLLDNLEETLGISGIGGILLQVEYEGLSLERKYFDYPTFPENGRMWVSNYLVGFGIRQPIGQRSSVNILFLWSIDPPKTSPNSNPIIRIGFNF</sequence>
<evidence type="ECO:0000313" key="2">
    <source>
        <dbReference type="EMBL" id="SDB93909.1"/>
    </source>
</evidence>
<gene>
    <name evidence="2" type="ORF">SAMN05216323_101124</name>
</gene>
<protein>
    <recommendedName>
        <fullName evidence="4">Outer membrane protein beta-barrel domain-containing protein</fullName>
    </recommendedName>
</protein>
<feature type="chain" id="PRO_5011786604" description="Outer membrane protein beta-barrel domain-containing protein" evidence="1">
    <location>
        <begin position="24"/>
        <end position="197"/>
    </location>
</feature>
<dbReference type="EMBL" id="FMYP01000011">
    <property type="protein sequence ID" value="SDB93909.1"/>
    <property type="molecule type" value="Genomic_DNA"/>
</dbReference>
<organism evidence="2 3">
    <name type="scientific">Williamwhitmania taraxaci</name>
    <dbReference type="NCBI Taxonomy" id="1640674"/>
    <lineage>
        <taxon>Bacteria</taxon>
        <taxon>Pseudomonadati</taxon>
        <taxon>Bacteroidota</taxon>
        <taxon>Bacteroidia</taxon>
        <taxon>Bacteroidales</taxon>
        <taxon>Williamwhitmaniaceae</taxon>
        <taxon>Williamwhitmania</taxon>
    </lineage>
</organism>
<evidence type="ECO:0000256" key="1">
    <source>
        <dbReference type="SAM" id="SignalP"/>
    </source>
</evidence>
<reference evidence="2 3" key="1">
    <citation type="submission" date="2016-09" db="EMBL/GenBank/DDBJ databases">
        <authorList>
            <person name="Capua I."/>
            <person name="De Benedictis P."/>
            <person name="Joannis T."/>
            <person name="Lombin L.H."/>
            <person name="Cattoli G."/>
        </authorList>
    </citation>
    <scope>NUCLEOTIDE SEQUENCE [LARGE SCALE GENOMIC DNA]</scope>
    <source>
        <strain evidence="2 3">A7P-90m</strain>
    </source>
</reference>
<keyword evidence="1" id="KW-0732">Signal</keyword>
<dbReference type="OrthoDB" id="1098580at2"/>
<feature type="signal peptide" evidence="1">
    <location>
        <begin position="1"/>
        <end position="23"/>
    </location>
</feature>
<dbReference type="RefSeq" id="WP_092436289.1">
    <property type="nucleotide sequence ID" value="NZ_FMYP01000011.1"/>
</dbReference>